<gene>
    <name evidence="2" type="ORF">GALL_479750</name>
</gene>
<keyword evidence="1" id="KW-0812">Transmembrane</keyword>
<feature type="transmembrane region" description="Helical" evidence="1">
    <location>
        <begin position="33"/>
        <end position="52"/>
    </location>
</feature>
<accession>A0A1J5PRN6</accession>
<evidence type="ECO:0000256" key="1">
    <source>
        <dbReference type="SAM" id="Phobius"/>
    </source>
</evidence>
<comment type="caution">
    <text evidence="2">The sequence shown here is derived from an EMBL/GenBank/DDBJ whole genome shotgun (WGS) entry which is preliminary data.</text>
</comment>
<feature type="transmembrane region" description="Helical" evidence="1">
    <location>
        <begin position="58"/>
        <end position="75"/>
    </location>
</feature>
<keyword evidence="1" id="KW-1133">Transmembrane helix</keyword>
<organism evidence="2">
    <name type="scientific">mine drainage metagenome</name>
    <dbReference type="NCBI Taxonomy" id="410659"/>
    <lineage>
        <taxon>unclassified sequences</taxon>
        <taxon>metagenomes</taxon>
        <taxon>ecological metagenomes</taxon>
    </lineage>
</organism>
<keyword evidence="1" id="KW-0472">Membrane</keyword>
<sequence>MMAVVMFSYMFDVLRRLYSEKQSLREIGISRSIIITIVFAVIPVLVYSHTIIPSAKDVLLMLFLFAIMFPFVPYQSQLLISKKNGLLAEPYKFARFLIFQLPLVVVSIYAITWWLGMQGISFFRYPIPGT</sequence>
<dbReference type="EMBL" id="MLJW01004216">
    <property type="protein sequence ID" value="OIQ70415.1"/>
    <property type="molecule type" value="Genomic_DNA"/>
</dbReference>
<evidence type="ECO:0000313" key="2">
    <source>
        <dbReference type="EMBL" id="OIQ70415.1"/>
    </source>
</evidence>
<reference evidence="2" key="1">
    <citation type="submission" date="2016-10" db="EMBL/GenBank/DDBJ databases">
        <title>Sequence of Gallionella enrichment culture.</title>
        <authorList>
            <person name="Poehlein A."/>
            <person name="Muehling M."/>
            <person name="Daniel R."/>
        </authorList>
    </citation>
    <scope>NUCLEOTIDE SEQUENCE</scope>
</reference>
<dbReference type="AlphaFoldDB" id="A0A1J5PRN6"/>
<name>A0A1J5PRN6_9ZZZZ</name>
<proteinExistence type="predicted"/>
<protein>
    <submittedName>
        <fullName evidence="2">Uncharacterized protein</fullName>
    </submittedName>
</protein>
<feature type="transmembrane region" description="Helical" evidence="1">
    <location>
        <begin position="96"/>
        <end position="116"/>
    </location>
</feature>